<dbReference type="SUPFAM" id="SSF56059">
    <property type="entry name" value="Glutathione synthetase ATP-binding domain-like"/>
    <property type="match status" value="1"/>
</dbReference>
<dbReference type="Proteomes" id="UP001597036">
    <property type="component" value="Unassembled WGS sequence"/>
</dbReference>
<comment type="caution">
    <text evidence="3">The sequence shown here is derived from an EMBL/GenBank/DDBJ whole genome shotgun (WGS) entry which is preliminary data.</text>
</comment>
<dbReference type="InterPro" id="IPR011761">
    <property type="entry name" value="ATP-grasp"/>
</dbReference>
<evidence type="ECO:0000256" key="1">
    <source>
        <dbReference type="PROSITE-ProRule" id="PRU00409"/>
    </source>
</evidence>
<keyword evidence="4" id="KW-1185">Reference proteome</keyword>
<accession>A0ABW2Y4F4</accession>
<dbReference type="PROSITE" id="PS50975">
    <property type="entry name" value="ATP_GRASP"/>
    <property type="match status" value="1"/>
</dbReference>
<dbReference type="EMBL" id="JBHTHQ010000021">
    <property type="protein sequence ID" value="MFD0705128.1"/>
    <property type="molecule type" value="Genomic_DNA"/>
</dbReference>
<dbReference type="GO" id="GO:0016874">
    <property type="term" value="F:ligase activity"/>
    <property type="evidence" value="ECO:0007669"/>
    <property type="project" value="UniProtKB-KW"/>
</dbReference>
<keyword evidence="1" id="KW-0067">ATP-binding</keyword>
<evidence type="ECO:0000313" key="3">
    <source>
        <dbReference type="EMBL" id="MFD0705128.1"/>
    </source>
</evidence>
<proteinExistence type="predicted"/>
<feature type="domain" description="ATP-grasp" evidence="2">
    <location>
        <begin position="108"/>
        <end position="309"/>
    </location>
</feature>
<sequence length="399" mass="46560">MARAFHSTYGKKVSAFAHQQLAPTRFSKIVHVTTIPHFDEPDTFARTLISYAQQSKTTAPDKKLLLVPCGDLYARLIAETREQIKEYYLFTGVDAEMEKRLSTKNTFYELCAQYDIPHPLTYVLSRAQYKNGENIELPFDFPIALKPANSVEYLDIHFEGREKAYIIETHERMMDIISRIYDAGYTSEIIIQDFIPGDDSRMRVLNAYVDQNSHVRMMMLGHPLLEDPSPVAKGNYSVIIPDYNDEVFAHVKKFLEAIHYRGFANFDMKYDERDGQYKLFEINLRQGRSSFFVTLNGANLAQYLTEDLVFNKPFDPETDHVTYVHGEKVWMEIPRSIFSTYVADNDYKTQAENMISVGNWGTTLWYDKDKNPLRWLLIRRIYSLYKKSYAQYFTAKDQL</sequence>
<protein>
    <submittedName>
        <fullName evidence="3">Carboxylate--amine ligase</fullName>
    </submittedName>
</protein>
<dbReference type="RefSeq" id="WP_377939201.1">
    <property type="nucleotide sequence ID" value="NZ_JBHTHQ010000021.1"/>
</dbReference>
<name>A0ABW2Y4F4_9BIFI</name>
<evidence type="ECO:0000313" key="4">
    <source>
        <dbReference type="Proteomes" id="UP001597036"/>
    </source>
</evidence>
<keyword evidence="1" id="KW-0547">Nucleotide-binding</keyword>
<dbReference type="Gene3D" id="3.30.470.20">
    <property type="entry name" value="ATP-grasp fold, B domain"/>
    <property type="match status" value="1"/>
</dbReference>
<gene>
    <name evidence="3" type="ORF">ACFQY8_05140</name>
</gene>
<evidence type="ECO:0000259" key="2">
    <source>
        <dbReference type="PROSITE" id="PS50975"/>
    </source>
</evidence>
<organism evidence="3 4">
    <name type="scientific">Alloscardovia venturai</name>
    <dbReference type="NCBI Taxonomy" id="1769421"/>
    <lineage>
        <taxon>Bacteria</taxon>
        <taxon>Bacillati</taxon>
        <taxon>Actinomycetota</taxon>
        <taxon>Actinomycetes</taxon>
        <taxon>Bifidobacteriales</taxon>
        <taxon>Bifidobacteriaceae</taxon>
        <taxon>Alloscardovia</taxon>
    </lineage>
</organism>
<keyword evidence="3" id="KW-0436">Ligase</keyword>
<reference evidence="4" key="1">
    <citation type="journal article" date="2019" name="Int. J. Syst. Evol. Microbiol.">
        <title>The Global Catalogue of Microorganisms (GCM) 10K type strain sequencing project: providing services to taxonomists for standard genome sequencing and annotation.</title>
        <authorList>
            <consortium name="The Broad Institute Genomics Platform"/>
            <consortium name="The Broad Institute Genome Sequencing Center for Infectious Disease"/>
            <person name="Wu L."/>
            <person name="Ma J."/>
        </authorList>
    </citation>
    <scope>NUCLEOTIDE SEQUENCE [LARGE SCALE GENOMIC DNA]</scope>
    <source>
        <strain evidence="4">CCM 8604</strain>
    </source>
</reference>